<dbReference type="GO" id="GO:0004852">
    <property type="term" value="F:uroporphyrinogen-III synthase activity"/>
    <property type="evidence" value="ECO:0007669"/>
    <property type="project" value="InterPro"/>
</dbReference>
<dbReference type="PROSITE" id="PS00840">
    <property type="entry name" value="SUMT_2"/>
    <property type="match status" value="1"/>
</dbReference>
<dbReference type="FunFam" id="3.40.1010.10:FF:000001">
    <property type="entry name" value="Siroheme synthase"/>
    <property type="match status" value="1"/>
</dbReference>
<dbReference type="SUPFAM" id="SSF69618">
    <property type="entry name" value="HemD-like"/>
    <property type="match status" value="1"/>
</dbReference>
<dbReference type="NCBIfam" id="TIGR01469">
    <property type="entry name" value="cobA_cysG_Cterm"/>
    <property type="match status" value="1"/>
</dbReference>
<evidence type="ECO:0000259" key="12">
    <source>
        <dbReference type="Pfam" id="PF02602"/>
    </source>
</evidence>
<evidence type="ECO:0000256" key="5">
    <source>
        <dbReference type="ARBA" id="ARBA00022679"/>
    </source>
</evidence>
<evidence type="ECO:0000256" key="9">
    <source>
        <dbReference type="ARBA" id="ARBA00060548"/>
    </source>
</evidence>
<dbReference type="AlphaFoldDB" id="A0A6B3L9S2"/>
<comment type="similarity">
    <text evidence="1 10">Belongs to the precorrin methyltransferase family.</text>
</comment>
<dbReference type="GO" id="GO:0004851">
    <property type="term" value="F:uroporphyrin-III C-methyltransferase activity"/>
    <property type="evidence" value="ECO:0007669"/>
    <property type="project" value="UniProtKB-EC"/>
</dbReference>
<dbReference type="FunFam" id="3.30.950.10:FF:000001">
    <property type="entry name" value="Siroheme synthase"/>
    <property type="match status" value="1"/>
</dbReference>
<dbReference type="GO" id="GO:0032259">
    <property type="term" value="P:methylation"/>
    <property type="evidence" value="ECO:0007669"/>
    <property type="project" value="UniProtKB-KW"/>
</dbReference>
<keyword evidence="4 10" id="KW-0489">Methyltransferase</keyword>
<dbReference type="GO" id="GO:0009236">
    <property type="term" value="P:cobalamin biosynthetic process"/>
    <property type="evidence" value="ECO:0007669"/>
    <property type="project" value="UniProtKB-KW"/>
</dbReference>
<dbReference type="InterPro" id="IPR036108">
    <property type="entry name" value="4pyrrol_syn_uPrphyn_synt_sf"/>
</dbReference>
<dbReference type="Pfam" id="PF00590">
    <property type="entry name" value="TP_methylase"/>
    <property type="match status" value="1"/>
</dbReference>
<dbReference type="PANTHER" id="PTHR45790">
    <property type="entry name" value="SIROHEME SYNTHASE-RELATED"/>
    <property type="match status" value="1"/>
</dbReference>
<dbReference type="PROSITE" id="PS00839">
    <property type="entry name" value="SUMT_1"/>
    <property type="match status" value="1"/>
</dbReference>
<dbReference type="InterPro" id="IPR006366">
    <property type="entry name" value="CobA/CysG_C"/>
</dbReference>
<evidence type="ECO:0000259" key="11">
    <source>
        <dbReference type="Pfam" id="PF00590"/>
    </source>
</evidence>
<accession>A0A6B3L9S2</accession>
<dbReference type="RefSeq" id="WP_164362160.1">
    <property type="nucleotide sequence ID" value="NZ_CP066776.1"/>
</dbReference>
<dbReference type="Pfam" id="PF02602">
    <property type="entry name" value="HEM4"/>
    <property type="match status" value="1"/>
</dbReference>
<dbReference type="KEGG" id="soa:G3M56_010610"/>
<dbReference type="InterPro" id="IPR014776">
    <property type="entry name" value="4pyrrole_Mease_sub2"/>
</dbReference>
<proteinExistence type="inferred from homology"/>
<dbReference type="InterPro" id="IPR050161">
    <property type="entry name" value="Siro_Cobalamin_biosynth"/>
</dbReference>
<dbReference type="GO" id="GO:0019354">
    <property type="term" value="P:siroheme biosynthetic process"/>
    <property type="evidence" value="ECO:0007669"/>
    <property type="project" value="InterPro"/>
</dbReference>
<comment type="pathway">
    <text evidence="9">Cofactor biosynthesis; adenosylcobalamin biosynthesis; precorrin-2 from uroporphyrinogen III: step 1/1.</text>
</comment>
<protein>
    <recommendedName>
        <fullName evidence="2">uroporphyrinogen-III C-methyltransferase</fullName>
        <ecNumber evidence="2">2.1.1.107</ecNumber>
    </recommendedName>
</protein>
<dbReference type="SUPFAM" id="SSF53790">
    <property type="entry name" value="Tetrapyrrole methylase"/>
    <property type="match status" value="1"/>
</dbReference>
<comment type="pathway">
    <text evidence="8">Porphyrin-containing compound metabolism; siroheme biosynthesis; precorrin-2 from uroporphyrinogen III: step 1/1.</text>
</comment>
<evidence type="ECO:0000256" key="7">
    <source>
        <dbReference type="ARBA" id="ARBA00023244"/>
    </source>
</evidence>
<evidence type="ECO:0000313" key="13">
    <source>
        <dbReference type="EMBL" id="QQL44333.1"/>
    </source>
</evidence>
<evidence type="ECO:0000256" key="4">
    <source>
        <dbReference type="ARBA" id="ARBA00022603"/>
    </source>
</evidence>
<dbReference type="Gene3D" id="3.40.1010.10">
    <property type="entry name" value="Cobalt-precorrin-4 Transmethylase, Domain 1"/>
    <property type="match status" value="1"/>
</dbReference>
<dbReference type="PANTHER" id="PTHR45790:SF3">
    <property type="entry name" value="S-ADENOSYL-L-METHIONINE-DEPENDENT UROPORPHYRINOGEN III METHYLTRANSFERASE, CHLOROPLASTIC"/>
    <property type="match status" value="1"/>
</dbReference>
<dbReference type="CDD" id="cd06578">
    <property type="entry name" value="HemD"/>
    <property type="match status" value="1"/>
</dbReference>
<dbReference type="Gene3D" id="3.40.50.10090">
    <property type="match status" value="2"/>
</dbReference>
<dbReference type="InterPro" id="IPR000878">
    <property type="entry name" value="4pyrrol_Mease"/>
</dbReference>
<keyword evidence="14" id="KW-1185">Reference proteome</keyword>
<organism evidence="13 14">
    <name type="scientific">Sulfuriroseicoccus oceanibius</name>
    <dbReference type="NCBI Taxonomy" id="2707525"/>
    <lineage>
        <taxon>Bacteria</taxon>
        <taxon>Pseudomonadati</taxon>
        <taxon>Verrucomicrobiota</taxon>
        <taxon>Verrucomicrobiia</taxon>
        <taxon>Verrucomicrobiales</taxon>
        <taxon>Verrucomicrobiaceae</taxon>
        <taxon>Sulfuriroseicoccus</taxon>
    </lineage>
</organism>
<dbReference type="InterPro" id="IPR003754">
    <property type="entry name" value="4pyrrol_synth_uPrphyn_synth"/>
</dbReference>
<evidence type="ECO:0000313" key="14">
    <source>
        <dbReference type="Proteomes" id="UP000475117"/>
    </source>
</evidence>
<feature type="domain" description="Tetrapyrrole biosynthesis uroporphyrinogen III synthase" evidence="12">
    <location>
        <begin position="272"/>
        <end position="501"/>
    </location>
</feature>
<gene>
    <name evidence="13" type="primary">cobA</name>
    <name evidence="13" type="ORF">G3M56_010610</name>
</gene>
<evidence type="ECO:0000256" key="1">
    <source>
        <dbReference type="ARBA" id="ARBA00005879"/>
    </source>
</evidence>
<dbReference type="InterPro" id="IPR035996">
    <property type="entry name" value="4pyrrol_Methylase_sf"/>
</dbReference>
<dbReference type="InterPro" id="IPR003043">
    <property type="entry name" value="Uropor_MeTrfase_CS"/>
</dbReference>
<keyword evidence="3" id="KW-0169">Cobalamin biosynthesis</keyword>
<keyword evidence="6" id="KW-0949">S-adenosyl-L-methionine</keyword>
<evidence type="ECO:0000256" key="2">
    <source>
        <dbReference type="ARBA" id="ARBA00012162"/>
    </source>
</evidence>
<dbReference type="EMBL" id="CP066776">
    <property type="protein sequence ID" value="QQL44333.1"/>
    <property type="molecule type" value="Genomic_DNA"/>
</dbReference>
<dbReference type="Proteomes" id="UP000475117">
    <property type="component" value="Chromosome"/>
</dbReference>
<dbReference type="EC" id="2.1.1.107" evidence="2"/>
<evidence type="ECO:0000256" key="6">
    <source>
        <dbReference type="ARBA" id="ARBA00022691"/>
    </source>
</evidence>
<evidence type="ECO:0000256" key="3">
    <source>
        <dbReference type="ARBA" id="ARBA00022573"/>
    </source>
</evidence>
<keyword evidence="5 10" id="KW-0808">Transferase</keyword>
<dbReference type="CDD" id="cd11642">
    <property type="entry name" value="SUMT"/>
    <property type="match status" value="1"/>
</dbReference>
<feature type="domain" description="Tetrapyrrole methylase" evidence="11">
    <location>
        <begin position="10"/>
        <end position="221"/>
    </location>
</feature>
<sequence length="512" mass="56018">MSTSSERGVCWLVGAGPGNLGLVTVRARECVEQADVILYDYLSNAQILRWAREDAEIIYVGKKAGDHTLKQHEINALLVERTQAGQKVLRLKGGDPMIFGRGGEEADELRQAGVDFEIVPGISSTIGGPAFAGIPVTHRDFNSELTIFTGHEDPDKAETSLDYDRLANAKGTKVFLMGVSRMRQITNKLIEHGADPETPMALVRWATTPKQETLMGTLGTIADLVEKTGFKAPAVAVIGDVVTMREKINWFDNRPLFGKRIVVTRTRQQAGELSRQLEVLGADAYELPTIRIEGAPNLEEFGHLVLDAHKYDWIIFTSPNGVERFFDMFYKIFDDARSIGGARFAAVGPGTAKRLKDFHLKTDLLPERHVAEGLVEEFGNKDKHGDLENLTVLWVRGEDARPVVSEGLSKMGAIVDEAIAYHTVPETKDICGGQERLREEGADVITFTSSSTVENFFALGIPVPEGCLIASIGPITSETVRKHGHKVDIEATDSSISGLVAAIEEYYAGQSA</sequence>
<evidence type="ECO:0000256" key="8">
    <source>
        <dbReference type="ARBA" id="ARBA00025705"/>
    </source>
</evidence>
<keyword evidence="7" id="KW-0627">Porphyrin biosynthesis</keyword>
<dbReference type="NCBIfam" id="NF004790">
    <property type="entry name" value="PRK06136.1"/>
    <property type="match status" value="1"/>
</dbReference>
<name>A0A6B3L9S2_9BACT</name>
<dbReference type="Gene3D" id="3.30.950.10">
    <property type="entry name" value="Methyltransferase, Cobalt-precorrin-4 Transmethylase, Domain 2"/>
    <property type="match status" value="1"/>
</dbReference>
<dbReference type="InterPro" id="IPR014777">
    <property type="entry name" value="4pyrrole_Mease_sub1"/>
</dbReference>
<reference evidence="13 14" key="1">
    <citation type="submission" date="2020-12" db="EMBL/GenBank/DDBJ databases">
        <title>Sulforoseuscoccus oceanibium gen. nov., sp. nov., a representative of the phylum Verrucomicrobia with special cytoplasmic membrane, and proposal of Sulforoseuscoccusaceae fam. nov.</title>
        <authorList>
            <person name="Xi F."/>
        </authorList>
    </citation>
    <scope>NUCLEOTIDE SEQUENCE [LARGE SCALE GENOMIC DNA]</scope>
    <source>
        <strain evidence="13 14">T37</strain>
    </source>
</reference>
<evidence type="ECO:0000256" key="10">
    <source>
        <dbReference type="RuleBase" id="RU003960"/>
    </source>
</evidence>